<dbReference type="Proteomes" id="UP000250321">
    <property type="component" value="Unassembled WGS sequence"/>
</dbReference>
<evidence type="ECO:0008006" key="10">
    <source>
        <dbReference type="Google" id="ProtNLM"/>
    </source>
</evidence>
<keyword evidence="5" id="KW-0560">Oxidoreductase</keyword>
<reference evidence="8 9" key="1">
    <citation type="submission" date="2018-02" db="EMBL/GenBank/DDBJ databases">
        <title>Draft genome of wild Prunus yedoensis var. nudiflora.</title>
        <authorList>
            <person name="Baek S."/>
            <person name="Kim J.-H."/>
            <person name="Choi K."/>
            <person name="Kim G.-B."/>
            <person name="Cho A."/>
            <person name="Jang H."/>
            <person name="Shin C.-H."/>
            <person name="Yu H.-J."/>
            <person name="Mun J.-H."/>
        </authorList>
    </citation>
    <scope>NUCLEOTIDE SEQUENCE [LARGE SCALE GENOMIC DNA]</scope>
    <source>
        <strain evidence="9">cv. Jeju island</strain>
        <tissue evidence="8">Leaf</tissue>
    </source>
</reference>
<evidence type="ECO:0000313" key="9">
    <source>
        <dbReference type="Proteomes" id="UP000250321"/>
    </source>
</evidence>
<keyword evidence="4" id="KW-0479">Metal-binding</keyword>
<protein>
    <recommendedName>
        <fullName evidence="10">Cytochrome P450 704C1</fullName>
    </recommendedName>
</protein>
<dbReference type="Pfam" id="PF00067">
    <property type="entry name" value="p450"/>
    <property type="match status" value="1"/>
</dbReference>
<evidence type="ECO:0000256" key="1">
    <source>
        <dbReference type="ARBA" id="ARBA00001971"/>
    </source>
</evidence>
<evidence type="ECO:0000256" key="2">
    <source>
        <dbReference type="ARBA" id="ARBA00010617"/>
    </source>
</evidence>
<comment type="similarity">
    <text evidence="2">Belongs to the cytochrome P450 family.</text>
</comment>
<dbReference type="GO" id="GO:0004497">
    <property type="term" value="F:monooxygenase activity"/>
    <property type="evidence" value="ECO:0007669"/>
    <property type="project" value="UniProtKB-KW"/>
</dbReference>
<dbReference type="AlphaFoldDB" id="A0A314YTD3"/>
<dbReference type="PANTHER" id="PTHR24296">
    <property type="entry name" value="CYTOCHROME P450"/>
    <property type="match status" value="1"/>
</dbReference>
<dbReference type="STRING" id="2094558.A0A314YTD3"/>
<dbReference type="InterPro" id="IPR001128">
    <property type="entry name" value="Cyt_P450"/>
</dbReference>
<proteinExistence type="inferred from homology"/>
<name>A0A314YTD3_PRUYE</name>
<evidence type="ECO:0000256" key="6">
    <source>
        <dbReference type="ARBA" id="ARBA00023004"/>
    </source>
</evidence>
<evidence type="ECO:0000256" key="3">
    <source>
        <dbReference type="ARBA" id="ARBA00022617"/>
    </source>
</evidence>
<dbReference type="InterPro" id="IPR036396">
    <property type="entry name" value="Cyt_P450_sf"/>
</dbReference>
<dbReference type="GO" id="GO:0020037">
    <property type="term" value="F:heme binding"/>
    <property type="evidence" value="ECO:0007669"/>
    <property type="project" value="InterPro"/>
</dbReference>
<evidence type="ECO:0000313" key="8">
    <source>
        <dbReference type="EMBL" id="PQP92815.1"/>
    </source>
</evidence>
<dbReference type="OrthoDB" id="1470350at2759"/>
<evidence type="ECO:0000256" key="5">
    <source>
        <dbReference type="ARBA" id="ARBA00023002"/>
    </source>
</evidence>
<comment type="caution">
    <text evidence="8">The sequence shown here is derived from an EMBL/GenBank/DDBJ whole genome shotgun (WGS) entry which is preliminary data.</text>
</comment>
<dbReference type="SUPFAM" id="SSF48264">
    <property type="entry name" value="Cytochrome P450"/>
    <property type="match status" value="1"/>
</dbReference>
<accession>A0A314YTD3</accession>
<organism evidence="8 9">
    <name type="scientific">Prunus yedoensis var. nudiflora</name>
    <dbReference type="NCBI Taxonomy" id="2094558"/>
    <lineage>
        <taxon>Eukaryota</taxon>
        <taxon>Viridiplantae</taxon>
        <taxon>Streptophyta</taxon>
        <taxon>Embryophyta</taxon>
        <taxon>Tracheophyta</taxon>
        <taxon>Spermatophyta</taxon>
        <taxon>Magnoliopsida</taxon>
        <taxon>eudicotyledons</taxon>
        <taxon>Gunneridae</taxon>
        <taxon>Pentapetalae</taxon>
        <taxon>rosids</taxon>
        <taxon>fabids</taxon>
        <taxon>Rosales</taxon>
        <taxon>Rosaceae</taxon>
        <taxon>Amygdaloideae</taxon>
        <taxon>Amygdaleae</taxon>
        <taxon>Prunus</taxon>
    </lineage>
</organism>
<gene>
    <name evidence="8" type="ORF">Pyn_13127</name>
</gene>
<dbReference type="GO" id="GO:0016705">
    <property type="term" value="F:oxidoreductase activity, acting on paired donors, with incorporation or reduction of molecular oxygen"/>
    <property type="evidence" value="ECO:0007669"/>
    <property type="project" value="InterPro"/>
</dbReference>
<keyword evidence="7" id="KW-0503">Monooxygenase</keyword>
<sequence>MCFLFVGKDLFTKAASDSIVKVLLGIELDTMYGTNQEATQFSNAFDVANEMAIYRYADFSWKIKKFLNIGSEAALRKNIKVVDEFVYNLIKSKIETVPNLGDELHNAKICFSDDTWPDGFGVKKGDTVGYNACSMGRMKHLWGDDAEEFRPERWLDENGRFQQESSFKFTAFGAVPRICLGKDFAYKATTIFSAVLLGSCIFKLRDENEVAKYKIKITHHTDGGLYVQASPRL</sequence>
<comment type="cofactor">
    <cofactor evidence="1">
        <name>heme</name>
        <dbReference type="ChEBI" id="CHEBI:30413"/>
    </cofactor>
</comment>
<keyword evidence="9" id="KW-1185">Reference proteome</keyword>
<dbReference type="EMBL" id="PJQY01002527">
    <property type="protein sequence ID" value="PQP92815.1"/>
    <property type="molecule type" value="Genomic_DNA"/>
</dbReference>
<dbReference type="Gene3D" id="1.10.630.10">
    <property type="entry name" value="Cytochrome P450"/>
    <property type="match status" value="2"/>
</dbReference>
<keyword evidence="6" id="KW-0408">Iron</keyword>
<dbReference type="GO" id="GO:0005506">
    <property type="term" value="F:iron ion binding"/>
    <property type="evidence" value="ECO:0007669"/>
    <property type="project" value="InterPro"/>
</dbReference>
<evidence type="ECO:0000256" key="7">
    <source>
        <dbReference type="ARBA" id="ARBA00023033"/>
    </source>
</evidence>
<evidence type="ECO:0000256" key="4">
    <source>
        <dbReference type="ARBA" id="ARBA00022723"/>
    </source>
</evidence>
<keyword evidence="3" id="KW-0349">Heme</keyword>